<gene>
    <name evidence="2" type="ORF">RFI_18501</name>
</gene>
<feature type="non-terminal residue" evidence="2">
    <location>
        <position position="311"/>
    </location>
</feature>
<name>X6MZ32_RETFI</name>
<feature type="region of interest" description="Disordered" evidence="1">
    <location>
        <begin position="188"/>
        <end position="210"/>
    </location>
</feature>
<evidence type="ECO:0000256" key="1">
    <source>
        <dbReference type="SAM" id="MobiDB-lite"/>
    </source>
</evidence>
<reference evidence="2 3" key="1">
    <citation type="journal article" date="2013" name="Curr. Biol.">
        <title>The Genome of the Foraminiferan Reticulomyxa filosa.</title>
        <authorList>
            <person name="Glockner G."/>
            <person name="Hulsmann N."/>
            <person name="Schleicher M."/>
            <person name="Noegel A.A."/>
            <person name="Eichinger L."/>
            <person name="Gallinger C."/>
            <person name="Pawlowski J."/>
            <person name="Sierra R."/>
            <person name="Euteneuer U."/>
            <person name="Pillet L."/>
            <person name="Moustafa A."/>
            <person name="Platzer M."/>
            <person name="Groth M."/>
            <person name="Szafranski K."/>
            <person name="Schliwa M."/>
        </authorList>
    </citation>
    <scope>NUCLEOTIDE SEQUENCE [LARGE SCALE GENOMIC DNA]</scope>
</reference>
<dbReference type="AlphaFoldDB" id="X6MZ32"/>
<dbReference type="Proteomes" id="UP000023152">
    <property type="component" value="Unassembled WGS sequence"/>
</dbReference>
<organism evidence="2 3">
    <name type="scientific">Reticulomyxa filosa</name>
    <dbReference type="NCBI Taxonomy" id="46433"/>
    <lineage>
        <taxon>Eukaryota</taxon>
        <taxon>Sar</taxon>
        <taxon>Rhizaria</taxon>
        <taxon>Retaria</taxon>
        <taxon>Foraminifera</taxon>
        <taxon>Monothalamids</taxon>
        <taxon>Reticulomyxidae</taxon>
        <taxon>Reticulomyxa</taxon>
    </lineage>
</organism>
<comment type="caution">
    <text evidence="2">The sequence shown here is derived from an EMBL/GenBank/DDBJ whole genome shotgun (WGS) entry which is preliminary data.</text>
</comment>
<accession>X6MZ32</accession>
<evidence type="ECO:0000313" key="2">
    <source>
        <dbReference type="EMBL" id="ETO18754.1"/>
    </source>
</evidence>
<protein>
    <submittedName>
        <fullName evidence="2">Uncharacterized protein</fullName>
    </submittedName>
</protein>
<sequence>LFSNENMKYGKMFLNIAMECWPIIRSPSTHIENNHTEVVKMVELMKHSDQMIANMAAQNLHDYVRIDFERHLIPVVYVICTYMYVYTYNKHLTCDSKKKKKKKKRSSLISPMRDFEQYQVEYLEITVKALKEIMNSLREYLRKKESLHPQSATADQHFHKRSNTGSTGSIEAAVTVSENYWSPALKAVSMGSQEPDHKSIGGSGDDDNEEIPYDARLVQLQTLGSMNQFLPTLSSQRSSVVVTTAITGHENGLSNATNVASTNTTRATKKASVLFNGMEDSKDPSLREMWPHIRQLMEGYILLWYCHPDDQ</sequence>
<evidence type="ECO:0000313" key="3">
    <source>
        <dbReference type="Proteomes" id="UP000023152"/>
    </source>
</evidence>
<keyword evidence="3" id="KW-1185">Reference proteome</keyword>
<proteinExistence type="predicted"/>
<feature type="non-terminal residue" evidence="2">
    <location>
        <position position="1"/>
    </location>
</feature>
<dbReference type="EMBL" id="ASPP01014437">
    <property type="protein sequence ID" value="ETO18754.1"/>
    <property type="molecule type" value="Genomic_DNA"/>
</dbReference>